<dbReference type="Proteomes" id="UP000278627">
    <property type="component" value="Unassembled WGS sequence"/>
</dbReference>
<evidence type="ECO:0000313" key="2">
    <source>
        <dbReference type="EMBL" id="VDN87680.1"/>
    </source>
</evidence>
<dbReference type="Pfam" id="PF00615">
    <property type="entry name" value="RGS"/>
    <property type="match status" value="1"/>
</dbReference>
<organism evidence="4">
    <name type="scientific">Brugia pahangi</name>
    <name type="common">Filarial nematode worm</name>
    <dbReference type="NCBI Taxonomy" id="6280"/>
    <lineage>
        <taxon>Eukaryota</taxon>
        <taxon>Metazoa</taxon>
        <taxon>Ecdysozoa</taxon>
        <taxon>Nematoda</taxon>
        <taxon>Chromadorea</taxon>
        <taxon>Rhabditida</taxon>
        <taxon>Spirurina</taxon>
        <taxon>Spiruromorpha</taxon>
        <taxon>Filarioidea</taxon>
        <taxon>Onchocercidae</taxon>
        <taxon>Brugia</taxon>
    </lineage>
</organism>
<proteinExistence type="predicted"/>
<dbReference type="WBParaSite" id="BPAG_0000653001-mRNA-1">
    <property type="protein sequence ID" value="BPAG_0000653001-mRNA-1"/>
    <property type="gene ID" value="BPAG_0000653001"/>
</dbReference>
<dbReference type="AlphaFoldDB" id="A0A0N4TE92"/>
<evidence type="ECO:0000313" key="3">
    <source>
        <dbReference type="Proteomes" id="UP000278627"/>
    </source>
</evidence>
<dbReference type="STRING" id="6280.A0A0N4TE92"/>
<gene>
    <name evidence="2" type="ORF">BPAG_LOCUS6494</name>
</gene>
<evidence type="ECO:0000313" key="4">
    <source>
        <dbReference type="WBParaSite" id="BPAG_0000653001-mRNA-1"/>
    </source>
</evidence>
<dbReference type="Gene3D" id="1.10.167.10">
    <property type="entry name" value="Regulator of G-protein Signalling 4, domain 2"/>
    <property type="match status" value="1"/>
</dbReference>
<reference evidence="2 3" key="2">
    <citation type="submission" date="2018-11" db="EMBL/GenBank/DDBJ databases">
        <authorList>
            <consortium name="Pathogen Informatics"/>
        </authorList>
    </citation>
    <scope>NUCLEOTIDE SEQUENCE [LARGE SCALE GENOMIC DNA]</scope>
</reference>
<accession>A0A0N4TE92</accession>
<dbReference type="EMBL" id="UZAD01006017">
    <property type="protein sequence ID" value="VDN87680.1"/>
    <property type="molecule type" value="Genomic_DNA"/>
</dbReference>
<dbReference type="PROSITE" id="PS50132">
    <property type="entry name" value="RGS"/>
    <property type="match status" value="1"/>
</dbReference>
<dbReference type="InterPro" id="IPR044926">
    <property type="entry name" value="RGS_subdomain_2"/>
</dbReference>
<dbReference type="InterPro" id="IPR036305">
    <property type="entry name" value="RGS_sf"/>
</dbReference>
<feature type="domain" description="RGS" evidence="1">
    <location>
        <begin position="31"/>
        <end position="156"/>
    </location>
</feature>
<keyword evidence="3" id="KW-1185">Reference proteome</keyword>
<sequence length="156" mass="17425">MDALAAAEVENCLQKTIRKLPVANSSIVQLPIHVVLSNNTAVTYFADFLASVGGQALIDCYLAVEGFKVSVEHQLRGLSVGETLESDAYETVREAASFLYQQYISQEAVTRVSLDDVIVKKLLMRIQNDDPPDMWFEQVQARIVDILRTVCFPKIF</sequence>
<dbReference type="SMART" id="SM00315">
    <property type="entry name" value="RGS"/>
    <property type="match status" value="1"/>
</dbReference>
<dbReference type="SUPFAM" id="SSF48097">
    <property type="entry name" value="Regulator of G-protein signaling, RGS"/>
    <property type="match status" value="1"/>
</dbReference>
<protein>
    <submittedName>
        <fullName evidence="4">RGS domain-containing protein</fullName>
    </submittedName>
</protein>
<dbReference type="InterPro" id="IPR016137">
    <property type="entry name" value="RGS"/>
</dbReference>
<evidence type="ECO:0000259" key="1">
    <source>
        <dbReference type="PROSITE" id="PS50132"/>
    </source>
</evidence>
<name>A0A0N4TE92_BRUPA</name>
<reference evidence="4" key="1">
    <citation type="submission" date="2017-02" db="UniProtKB">
        <authorList>
            <consortium name="WormBaseParasite"/>
        </authorList>
    </citation>
    <scope>IDENTIFICATION</scope>
</reference>